<protein>
    <recommendedName>
        <fullName evidence="2">F-box domain-containing protein</fullName>
    </recommendedName>
</protein>
<evidence type="ECO:0000259" key="2">
    <source>
        <dbReference type="SMART" id="SM00256"/>
    </source>
</evidence>
<name>A0A6A4KPQ3_9ERIC</name>
<dbReference type="Gene3D" id="1.20.1280.50">
    <property type="match status" value="1"/>
</dbReference>
<gene>
    <name evidence="3" type="ORF">C3L33_22955</name>
</gene>
<dbReference type="OrthoDB" id="591557at2759"/>
<dbReference type="NCBIfam" id="TIGR01640">
    <property type="entry name" value="F_box_assoc_1"/>
    <property type="match status" value="1"/>
</dbReference>
<feature type="region of interest" description="Disordered" evidence="1">
    <location>
        <begin position="1"/>
        <end position="27"/>
    </location>
</feature>
<evidence type="ECO:0000256" key="1">
    <source>
        <dbReference type="SAM" id="MobiDB-lite"/>
    </source>
</evidence>
<dbReference type="CDD" id="cd22157">
    <property type="entry name" value="F-box_AtFBW1-like"/>
    <property type="match status" value="1"/>
</dbReference>
<dbReference type="InterPro" id="IPR006527">
    <property type="entry name" value="F-box-assoc_dom_typ1"/>
</dbReference>
<feature type="compositionally biased region" description="Basic residues" evidence="1">
    <location>
        <begin position="1"/>
        <end position="19"/>
    </location>
</feature>
<dbReference type="EMBL" id="QEFC01004477">
    <property type="protein sequence ID" value="KAE9445147.1"/>
    <property type="molecule type" value="Genomic_DNA"/>
</dbReference>
<dbReference type="InterPro" id="IPR036047">
    <property type="entry name" value="F-box-like_dom_sf"/>
</dbReference>
<dbReference type="AlphaFoldDB" id="A0A6A4KPQ3"/>
<organism evidence="3">
    <name type="scientific">Rhododendron williamsianum</name>
    <dbReference type="NCBI Taxonomy" id="262921"/>
    <lineage>
        <taxon>Eukaryota</taxon>
        <taxon>Viridiplantae</taxon>
        <taxon>Streptophyta</taxon>
        <taxon>Embryophyta</taxon>
        <taxon>Tracheophyta</taxon>
        <taxon>Spermatophyta</taxon>
        <taxon>Magnoliopsida</taxon>
        <taxon>eudicotyledons</taxon>
        <taxon>Gunneridae</taxon>
        <taxon>Pentapetalae</taxon>
        <taxon>asterids</taxon>
        <taxon>Ericales</taxon>
        <taxon>Ericaceae</taxon>
        <taxon>Ericoideae</taxon>
        <taxon>Rhodoreae</taxon>
        <taxon>Rhododendron</taxon>
    </lineage>
</organism>
<dbReference type="InterPro" id="IPR001810">
    <property type="entry name" value="F-box_dom"/>
</dbReference>
<dbReference type="PANTHER" id="PTHR31672:SF13">
    <property type="entry name" value="F-BOX PROTEIN CPR30-LIKE"/>
    <property type="match status" value="1"/>
</dbReference>
<sequence length="399" mass="45717">MGRRRKRRPRKRRKRKKKNNTTSKVESCPPNIIIPEDIVVEILSRLPLESLPRFTCVSKQWRCLISTISATKKGSPKVLLASYWAAHSFSPHLIDQHQQEARGKRVYGAPWIMIDLSVKPTRYLGSCNGLLLMDFNANLFLWNPLTRFFKKIMAFRPLGGDYRLSSGLCYDSTGDDYKAILSLGYLSPYRNDGEFVVVVSFRNKSWSIIDFPFMISTMDSGPIVNAKLHWFASKNDSGSQPLSPHQIIYFDAHGDKFEEVAMPEPKRGDGDIIVGLGVLDECLCMSRWDCPRSSVEVLVMKHYGVKKSWTILFAVSDCLRFNDFDKLVPLGYTKNGEVLAMVRSRCTISEDNGWHISAFNPTDNSHRRISTPKEFNFYPIAYEESLIRPTGYDWEEEES</sequence>
<accession>A0A6A4KPQ3</accession>
<evidence type="ECO:0000313" key="3">
    <source>
        <dbReference type="EMBL" id="KAE9445147.1"/>
    </source>
</evidence>
<feature type="non-terminal residue" evidence="3">
    <location>
        <position position="1"/>
    </location>
</feature>
<comment type="caution">
    <text evidence="3">The sequence shown here is derived from an EMBL/GenBank/DDBJ whole genome shotgun (WGS) entry which is preliminary data.</text>
</comment>
<dbReference type="InterPro" id="IPR017451">
    <property type="entry name" value="F-box-assoc_interact_dom"/>
</dbReference>
<dbReference type="Pfam" id="PF07734">
    <property type="entry name" value="FBA_1"/>
    <property type="match status" value="1"/>
</dbReference>
<dbReference type="InterPro" id="IPR050796">
    <property type="entry name" value="SCF_F-box_component"/>
</dbReference>
<feature type="domain" description="F-box" evidence="2">
    <location>
        <begin position="34"/>
        <end position="74"/>
    </location>
</feature>
<reference evidence="3" key="1">
    <citation type="journal article" date="2019" name="Genome Biol. Evol.">
        <title>The Rhododendron genome and chromosomal organization provide insight into shared whole-genome duplications across the heath family (Ericaceae).</title>
        <authorList>
            <person name="Soza V.L."/>
            <person name="Lindsley D."/>
            <person name="Waalkes A."/>
            <person name="Ramage E."/>
            <person name="Patwardhan R.P."/>
            <person name="Burton J.N."/>
            <person name="Adey A."/>
            <person name="Kumar A."/>
            <person name="Qiu R."/>
            <person name="Shendure J."/>
            <person name="Hall B."/>
        </authorList>
    </citation>
    <scope>NUCLEOTIDE SEQUENCE</scope>
    <source>
        <strain evidence="3">RSF 1966-606</strain>
    </source>
</reference>
<dbReference type="SMART" id="SM00256">
    <property type="entry name" value="FBOX"/>
    <property type="match status" value="1"/>
</dbReference>
<dbReference type="PANTHER" id="PTHR31672">
    <property type="entry name" value="BNACNNG10540D PROTEIN"/>
    <property type="match status" value="1"/>
</dbReference>
<proteinExistence type="predicted"/>
<dbReference type="Pfam" id="PF00646">
    <property type="entry name" value="F-box"/>
    <property type="match status" value="1"/>
</dbReference>
<dbReference type="SUPFAM" id="SSF81383">
    <property type="entry name" value="F-box domain"/>
    <property type="match status" value="1"/>
</dbReference>